<keyword evidence="6 7" id="KW-0012">Acyltransferase</keyword>
<evidence type="ECO:0000313" key="10">
    <source>
        <dbReference type="EMBL" id="CAA9581695.1"/>
    </source>
</evidence>
<keyword evidence="4 7" id="KW-0677">Repeat</keyword>
<evidence type="ECO:0000256" key="2">
    <source>
        <dbReference type="ARBA" id="ARBA00022556"/>
    </source>
</evidence>
<dbReference type="EC" id="2.3.1.191" evidence="7"/>
<dbReference type="PROSITE" id="PS00101">
    <property type="entry name" value="HEXAPEP_TRANSFERASES"/>
    <property type="match status" value="1"/>
</dbReference>
<keyword evidence="3 7" id="KW-0808">Transferase</keyword>
<dbReference type="NCBIfam" id="TIGR01853">
    <property type="entry name" value="lipid_A_lpxD"/>
    <property type="match status" value="1"/>
</dbReference>
<name>A0A6J4VPQ1_9CYAN</name>
<dbReference type="Gene3D" id="3.40.1390.10">
    <property type="entry name" value="MurE/MurF, N-terminal domain"/>
    <property type="match status" value="1"/>
</dbReference>
<dbReference type="CDD" id="cd03352">
    <property type="entry name" value="LbH_LpxD"/>
    <property type="match status" value="1"/>
</dbReference>
<dbReference type="PANTHER" id="PTHR43378">
    <property type="entry name" value="UDP-3-O-ACYLGLUCOSAMINE N-ACYLTRANSFERASE"/>
    <property type="match status" value="1"/>
</dbReference>
<dbReference type="GO" id="GO:0016410">
    <property type="term" value="F:N-acyltransferase activity"/>
    <property type="evidence" value="ECO:0007669"/>
    <property type="project" value="InterPro"/>
</dbReference>
<evidence type="ECO:0000256" key="4">
    <source>
        <dbReference type="ARBA" id="ARBA00022737"/>
    </source>
</evidence>
<organism evidence="10">
    <name type="scientific">uncultured Synechococcales cyanobacterium</name>
    <dbReference type="NCBI Taxonomy" id="1936017"/>
    <lineage>
        <taxon>Bacteria</taxon>
        <taxon>Bacillati</taxon>
        <taxon>Cyanobacteriota</taxon>
        <taxon>Cyanophyceae</taxon>
        <taxon>Synechococcales</taxon>
        <taxon>environmental samples</taxon>
    </lineage>
</organism>
<evidence type="ECO:0000259" key="9">
    <source>
        <dbReference type="Pfam" id="PF25087"/>
    </source>
</evidence>
<dbReference type="InterPro" id="IPR018357">
    <property type="entry name" value="Hexapep_transf_CS"/>
</dbReference>
<dbReference type="InterPro" id="IPR011004">
    <property type="entry name" value="Trimer_LpxA-like_sf"/>
</dbReference>
<reference evidence="10" key="1">
    <citation type="submission" date="2020-02" db="EMBL/GenBank/DDBJ databases">
        <authorList>
            <person name="Meier V. D."/>
        </authorList>
    </citation>
    <scope>NUCLEOTIDE SEQUENCE</scope>
    <source>
        <strain evidence="10">AVDCRST_MAG81</strain>
    </source>
</reference>
<dbReference type="InterPro" id="IPR001451">
    <property type="entry name" value="Hexapep"/>
</dbReference>
<evidence type="ECO:0000256" key="5">
    <source>
        <dbReference type="ARBA" id="ARBA00023098"/>
    </source>
</evidence>
<dbReference type="InterPro" id="IPR056729">
    <property type="entry name" value="GMPPB_C"/>
</dbReference>
<dbReference type="NCBIfam" id="NF002060">
    <property type="entry name" value="PRK00892.1"/>
    <property type="match status" value="1"/>
</dbReference>
<dbReference type="InterPro" id="IPR007691">
    <property type="entry name" value="LpxD"/>
</dbReference>
<comment type="function">
    <text evidence="7">Catalyzes the N-acylation of UDP-3-O-acylglucosamine using 3-hydroxyacyl-ACP as the acyl donor. Is involved in the biosynthesis of lipid A, a phosphorylated glycolipid that anchors the lipopolysaccharide to the outer membrane of the cell.</text>
</comment>
<dbReference type="HAMAP" id="MF_00523">
    <property type="entry name" value="LpxD"/>
    <property type="match status" value="1"/>
</dbReference>
<evidence type="ECO:0000256" key="6">
    <source>
        <dbReference type="ARBA" id="ARBA00023315"/>
    </source>
</evidence>
<comment type="subunit">
    <text evidence="7">Homotrimer.</text>
</comment>
<dbReference type="GO" id="GO:0009245">
    <property type="term" value="P:lipid A biosynthetic process"/>
    <property type="evidence" value="ECO:0007669"/>
    <property type="project" value="UniProtKB-UniRule"/>
</dbReference>
<dbReference type="AlphaFoldDB" id="A0A6J4VPQ1"/>
<gene>
    <name evidence="7" type="primary">lpxD</name>
    <name evidence="10" type="ORF">AVDCRST_MAG81-3126</name>
</gene>
<sequence>MKFSQVVQKLGATTTNPLKISKIIDAGVDPEIAGVAPLDTALPGTLSFAEGRFGKVIAQTQASALILPPEPDLQAIAESRGIVWIETAQPRLLFAQAVALFYQPWQPQPAIHPTAVIDPAATVGQQVFIGPHVTIQAEVKLGDGVCIHPNVVIYAGAQIGDRTILHANCVIHERAQIGADCVIHSGAAIGAEGFGFVPTREGWVKMQQSGYTVLEDGVEIGCNTTVDRPAVGETRIAQGTKIDNLVQIGHGCQVGRHCAIAAQVGLAGGVKLGNHVILAGQVGISNGVTVGDRVTVGAQSGVISDVEPGAVVTGMPAIAHRSWMRAVTIYKQLPEIYQTLKRLQRRLEGEDVK</sequence>
<evidence type="ECO:0000259" key="8">
    <source>
        <dbReference type="Pfam" id="PF04613"/>
    </source>
</evidence>
<dbReference type="GO" id="GO:0016020">
    <property type="term" value="C:membrane"/>
    <property type="evidence" value="ECO:0007669"/>
    <property type="project" value="GOC"/>
</dbReference>
<keyword evidence="2 7" id="KW-0441">Lipid A biosynthesis</keyword>
<feature type="active site" description="Proton acceptor" evidence="7">
    <location>
        <position position="250"/>
    </location>
</feature>
<dbReference type="SUPFAM" id="SSF51161">
    <property type="entry name" value="Trimeric LpxA-like enzymes"/>
    <property type="match status" value="1"/>
</dbReference>
<dbReference type="PANTHER" id="PTHR43378:SF2">
    <property type="entry name" value="UDP-3-O-ACYLGLUCOSAMINE N-ACYLTRANSFERASE 1, MITOCHONDRIAL-RELATED"/>
    <property type="match status" value="1"/>
</dbReference>
<proteinExistence type="inferred from homology"/>
<evidence type="ECO:0000256" key="3">
    <source>
        <dbReference type="ARBA" id="ARBA00022679"/>
    </source>
</evidence>
<comment type="similarity">
    <text evidence="7">Belongs to the transferase hexapeptide repeat family. LpxD subfamily.</text>
</comment>
<dbReference type="GO" id="GO:0031470">
    <property type="term" value="C:carboxysome"/>
    <property type="evidence" value="ECO:0007669"/>
    <property type="project" value="UniProtKB-ARBA"/>
</dbReference>
<protein>
    <recommendedName>
        <fullName evidence="7">UDP-3-O-acylglucosamine N-acyltransferase</fullName>
        <ecNumber evidence="7">2.3.1.191</ecNumber>
    </recommendedName>
</protein>
<evidence type="ECO:0000256" key="1">
    <source>
        <dbReference type="ARBA" id="ARBA00022516"/>
    </source>
</evidence>
<feature type="domain" description="Mannose-1-phosphate guanyltransferase C-terminal" evidence="9">
    <location>
        <begin position="112"/>
        <end position="211"/>
    </location>
</feature>
<evidence type="ECO:0000256" key="7">
    <source>
        <dbReference type="HAMAP-Rule" id="MF_00523"/>
    </source>
</evidence>
<dbReference type="Pfam" id="PF00132">
    <property type="entry name" value="Hexapep"/>
    <property type="match status" value="1"/>
</dbReference>
<accession>A0A6J4VPQ1</accession>
<dbReference type="Gene3D" id="2.160.10.10">
    <property type="entry name" value="Hexapeptide repeat proteins"/>
    <property type="match status" value="1"/>
</dbReference>
<dbReference type="GO" id="GO:0103118">
    <property type="term" value="F:UDP-3-O-[(3R)-3-hydroxyacyl]-glucosamine N-acyltransferase activity"/>
    <property type="evidence" value="ECO:0007669"/>
    <property type="project" value="UniProtKB-EC"/>
</dbReference>
<dbReference type="EMBL" id="CADCWO010000166">
    <property type="protein sequence ID" value="CAA9581695.1"/>
    <property type="molecule type" value="Genomic_DNA"/>
</dbReference>
<dbReference type="UniPathway" id="UPA00973"/>
<dbReference type="Pfam" id="PF04613">
    <property type="entry name" value="LpxD"/>
    <property type="match status" value="1"/>
</dbReference>
<keyword evidence="1 7" id="KW-0444">Lipid biosynthesis</keyword>
<dbReference type="InterPro" id="IPR020573">
    <property type="entry name" value="UDP_GlcNAc_AcTrfase_non-rep"/>
</dbReference>
<dbReference type="Pfam" id="PF25087">
    <property type="entry name" value="GMPPB_C"/>
    <property type="match status" value="1"/>
</dbReference>
<dbReference type="GO" id="GO:0043886">
    <property type="term" value="F:structural constituent of carboxysome shell"/>
    <property type="evidence" value="ECO:0007669"/>
    <property type="project" value="UniProtKB-ARBA"/>
</dbReference>
<keyword evidence="5 7" id="KW-0443">Lipid metabolism</keyword>
<comment type="catalytic activity">
    <reaction evidence="7">
        <text>a UDP-3-O-[(3R)-3-hydroxyacyl]-alpha-D-glucosamine + a (3R)-hydroxyacyl-[ACP] = a UDP-2-N,3-O-bis[(3R)-3-hydroxyacyl]-alpha-D-glucosamine + holo-[ACP] + H(+)</text>
        <dbReference type="Rhea" id="RHEA:53836"/>
        <dbReference type="Rhea" id="RHEA-COMP:9685"/>
        <dbReference type="Rhea" id="RHEA-COMP:9945"/>
        <dbReference type="ChEBI" id="CHEBI:15378"/>
        <dbReference type="ChEBI" id="CHEBI:64479"/>
        <dbReference type="ChEBI" id="CHEBI:78827"/>
        <dbReference type="ChEBI" id="CHEBI:137740"/>
        <dbReference type="ChEBI" id="CHEBI:137748"/>
        <dbReference type="EC" id="2.3.1.191"/>
    </reaction>
</comment>
<comment type="pathway">
    <text evidence="7">Bacterial outer membrane biogenesis; LPS lipid A biosynthesis.</text>
</comment>
<feature type="domain" description="UDP-3-O-[3-hydroxymyristoyl] glucosamine N-acyltransferase non-repeat region" evidence="8">
    <location>
        <begin position="29"/>
        <end position="100"/>
    </location>
</feature>